<organism evidence="1 2">
    <name type="scientific">Fusarium oxysporum (strain Fo5176)</name>
    <name type="common">Fusarium vascular wilt</name>
    <dbReference type="NCBI Taxonomy" id="660025"/>
    <lineage>
        <taxon>Eukaryota</taxon>
        <taxon>Fungi</taxon>
        <taxon>Dikarya</taxon>
        <taxon>Ascomycota</taxon>
        <taxon>Pezizomycotina</taxon>
        <taxon>Sordariomycetes</taxon>
        <taxon>Hypocreomycetidae</taxon>
        <taxon>Hypocreales</taxon>
        <taxon>Nectriaceae</taxon>
        <taxon>Fusarium</taxon>
        <taxon>Fusarium oxysporum species complex</taxon>
    </lineage>
</organism>
<reference evidence="1" key="2">
    <citation type="submission" date="2025-05" db="UniProtKB">
        <authorList>
            <consortium name="EnsemblFungi"/>
        </authorList>
    </citation>
    <scope>IDENTIFICATION</scope>
    <source>
        <strain evidence="1">4287 / CBS 123668 / FGSC 9935 / NRRL 34936</strain>
    </source>
</reference>
<sequence length="219" mass="24984">MATIDPAVPQYHRARIAQYVLKRMRQKSPESTLTAKNLLAIVEKPPLPLTVEITFPRITFCCGCMCGSYGIDCPCRGEGCRLGMRVHIDMEKNHWKRDLTPPQYAPSPPVTLTEGQIIKVVPHNFKAHLNAILEPFLRAAICAYNEKYAKWAYGHILNPDSRELDYRFRTLEDQLEATTTQIFNRILDDVGGLEVLDRNSTDFREKIMMGSITAFTRRA</sequence>
<accession>A0A0D2Y8D1</accession>
<dbReference type="EnsemblFungi" id="FOXG_13994T0">
    <property type="protein sequence ID" value="FOXG_13994P0"/>
    <property type="gene ID" value="FOXG_13994"/>
</dbReference>
<protein>
    <submittedName>
        <fullName evidence="1">Uncharacterized protein</fullName>
    </submittedName>
</protein>
<dbReference type="VEuPathDB" id="FungiDB:FOXG_13994"/>
<dbReference type="EnsemblFungi" id="FOXG_17078T0">
    <property type="protein sequence ID" value="FOXG_17078P0"/>
    <property type="gene ID" value="FOXG_17078"/>
</dbReference>
<evidence type="ECO:0000313" key="2">
    <source>
        <dbReference type="Proteomes" id="UP000002489"/>
    </source>
</evidence>
<reference evidence="2" key="1">
    <citation type="journal article" date="2012" name="Mol. Plant Microbe Interact.">
        <title>A highly conserved effector in Fusarium oxysporum is required for full virulence on Arabidopsis.</title>
        <authorList>
            <person name="Thatcher L.F."/>
            <person name="Gardiner D.M."/>
            <person name="Kazan K."/>
            <person name="Manners J."/>
        </authorList>
    </citation>
    <scope>NUCLEOTIDE SEQUENCE [LARGE SCALE GENOMIC DNA]</scope>
    <source>
        <strain evidence="2">Fo5176</strain>
    </source>
</reference>
<dbReference type="VEuPathDB" id="FungiDB:FOXG_12597"/>
<gene>
    <name evidence="1" type="primary">28953911</name>
</gene>
<dbReference type="Proteomes" id="UP000002489">
    <property type="component" value="Unassembled WGS sequence"/>
</dbReference>
<dbReference type="VEuPathDB" id="FungiDB:FOXG_12547"/>
<name>A0A0D2Y8D1_FUSOF</name>
<evidence type="ECO:0000313" key="1">
    <source>
        <dbReference type="EnsemblFungi" id="FOXG_12547P0"/>
    </source>
</evidence>
<dbReference type="AlphaFoldDB" id="A0A0D2Y8D1"/>
<dbReference type="VEuPathDB" id="FungiDB:FOXG_17078"/>
<dbReference type="EnsemblFungi" id="FOXG_12547T0">
    <property type="protein sequence ID" value="FOXG_12547P0"/>
    <property type="gene ID" value="FOXG_12547"/>
</dbReference>
<proteinExistence type="predicted"/>
<dbReference type="EnsemblFungi" id="FOXG_12597T0">
    <property type="protein sequence ID" value="FOXG_12597P0"/>
    <property type="gene ID" value="FOXG_12597"/>
</dbReference>